<dbReference type="AlphaFoldDB" id="A0A0L0CYT3"/>
<evidence type="ECO:0000313" key="3">
    <source>
        <dbReference type="Proteomes" id="UP000054566"/>
    </source>
</evidence>
<feature type="region of interest" description="Disordered" evidence="1">
    <location>
        <begin position="158"/>
        <end position="181"/>
    </location>
</feature>
<proteinExistence type="predicted"/>
<evidence type="ECO:0000256" key="1">
    <source>
        <dbReference type="SAM" id="MobiDB-lite"/>
    </source>
</evidence>
<dbReference type="InterPro" id="IPR012340">
    <property type="entry name" value="NA-bd_OB-fold"/>
</dbReference>
<reference evidence="3" key="1">
    <citation type="submission" date="2015-07" db="EMBL/GenBank/DDBJ databases">
        <title>Annotation of Plasmodium falciparum RAJ116.</title>
        <authorList>
            <consortium name="The Broad Institute Genome Sequencing Platform"/>
            <person name="Volkman S.K."/>
            <person name="Neafsey D.E."/>
            <person name="Dash A.P."/>
            <person name="Chitnis C.E."/>
            <person name="Hartl D.L."/>
            <person name="Young S.K."/>
            <person name="Zeng Q."/>
            <person name="Koehrsen M."/>
            <person name="Alvarado L."/>
            <person name="Berlin A."/>
            <person name="Borenstein D."/>
            <person name="Chapman S.B."/>
            <person name="Chen Z."/>
            <person name="Engels R."/>
            <person name="Freedman E."/>
            <person name="Gellesch M."/>
            <person name="Goldberg J."/>
            <person name="Griggs A."/>
            <person name="Gujja S."/>
            <person name="Heilman E.R."/>
            <person name="Heiman D.I."/>
            <person name="Howarth C."/>
            <person name="Jen D."/>
            <person name="Larson L."/>
            <person name="Mehta T."/>
            <person name="Neiman D."/>
            <person name="Park D."/>
            <person name="Pearson M."/>
            <person name="Roberts A."/>
            <person name="Saif S."/>
            <person name="Shea T."/>
            <person name="Shenoy N."/>
            <person name="Sisk P."/>
            <person name="Stolte C."/>
            <person name="Sykes S."/>
            <person name="Walk T."/>
            <person name="White J."/>
            <person name="Yandava C."/>
            <person name="Haas B."/>
            <person name="Henn M.R."/>
            <person name="Nusbaum C."/>
            <person name="Birren B."/>
        </authorList>
    </citation>
    <scope>NUCLEOTIDE SEQUENCE [LARGE SCALE GENOMIC DNA]</scope>
    <source>
        <strain evidence="3">RAJ116</strain>
    </source>
</reference>
<dbReference type="Gene3D" id="2.40.50.140">
    <property type="entry name" value="Nucleic acid-binding proteins"/>
    <property type="match status" value="1"/>
</dbReference>
<keyword evidence="2" id="KW-0436">Ligase</keyword>
<accession>A0A0L0CYT3</accession>
<name>A0A0L0CYT3_PLAFA</name>
<sequence length="426" mass="51162">MIYVVKYIFLICYINTLFLRRVLFCYSYNLSQHFSLYNNSKFVLFKRNKKRNKINKYHNIYYHKGGFHYENNIGNNNISNPFFLNKFIYNKKKHKLNFFNSPTSSYDDACILKNLFNSFTTEGRIKNKKSDKNVKMNVMIKKKCMLYLTFNRKENDNIINNNNNDNNNKNNNNNNNNDNNYHVDESYLSNIGEPYIEKVIYDNYYEIIIYMYNILKDMNTYINNNYFNELNILSSFYNNNNNYTYRASQFCDNPIVISFSEAQDILDKYYRNNKNDILLLQKKENNIHINNKNTYIYDKKYNKYIKILNNEEKQNMKKKIILSNGMYLTCVYEKKIPTNKNNQSIYSIDNMYTYIKNLKNESVIDVVGRIKLHGTLYKHNISYIESLLNQTVIELVAEQINCISESFYNPPFMINDNDVHTNKIQM</sequence>
<feature type="compositionally biased region" description="Low complexity" evidence="1">
    <location>
        <begin position="158"/>
        <end position="180"/>
    </location>
</feature>
<dbReference type="EMBL" id="GG664530">
    <property type="protein sequence ID" value="KNC37458.1"/>
    <property type="molecule type" value="Genomic_DNA"/>
</dbReference>
<dbReference type="GO" id="GO:0016874">
    <property type="term" value="F:ligase activity"/>
    <property type="evidence" value="ECO:0007669"/>
    <property type="project" value="UniProtKB-KW"/>
</dbReference>
<evidence type="ECO:0000313" key="2">
    <source>
        <dbReference type="EMBL" id="KNC37458.1"/>
    </source>
</evidence>
<protein>
    <submittedName>
        <fullName evidence="2">Asparagine tRNA ligase</fullName>
    </submittedName>
</protein>
<reference evidence="3" key="2">
    <citation type="submission" date="2015-07" db="EMBL/GenBank/DDBJ databases">
        <title>The genome sequence of Plasmodium falciparum RAJ116.</title>
        <authorList>
            <consortium name="The Broad Institute Genome Sequencing Platform"/>
            <person name="Volkman S.K."/>
            <person name="Neafsey D.E."/>
            <person name="Dash A.P."/>
            <person name="Chitnis C.E."/>
            <person name="Hartl D.L."/>
            <person name="Young S.K."/>
            <person name="Kodira C.D."/>
            <person name="Zeng Q."/>
            <person name="Koehrsen M."/>
            <person name="Godfrey P."/>
            <person name="Alvarado L."/>
            <person name="Berlin A."/>
            <person name="Borenstein D."/>
            <person name="Chen Z."/>
            <person name="Engels R."/>
            <person name="Freedman E."/>
            <person name="Gellesch M."/>
            <person name="Goldberg J."/>
            <person name="Griggs A."/>
            <person name="Gujja S."/>
            <person name="Heiman D."/>
            <person name="Hepburn T."/>
            <person name="Howarth C."/>
            <person name="Jen D."/>
            <person name="Larson L."/>
            <person name="Lewis B."/>
            <person name="Mehta T."/>
            <person name="Park D."/>
            <person name="Pearson M."/>
            <person name="Roberts A."/>
            <person name="Saif S."/>
            <person name="Shea T."/>
            <person name="Shenoy N."/>
            <person name="Sisk P."/>
            <person name="Stolte C."/>
            <person name="Sykes S."/>
            <person name="Walk T."/>
            <person name="White J."/>
            <person name="Yandava C."/>
            <person name="Wirth D.F."/>
            <person name="Nusbaum C."/>
            <person name="Birren B."/>
        </authorList>
    </citation>
    <scope>NUCLEOTIDE SEQUENCE [LARGE SCALE GENOMIC DNA]</scope>
    <source>
        <strain evidence="3">RAJ116</strain>
    </source>
</reference>
<organism evidence="2 3">
    <name type="scientific">Plasmodium falciparum RAJ116</name>
    <dbReference type="NCBI Taxonomy" id="580058"/>
    <lineage>
        <taxon>Eukaryota</taxon>
        <taxon>Sar</taxon>
        <taxon>Alveolata</taxon>
        <taxon>Apicomplexa</taxon>
        <taxon>Aconoidasida</taxon>
        <taxon>Haemosporida</taxon>
        <taxon>Plasmodiidae</taxon>
        <taxon>Plasmodium</taxon>
        <taxon>Plasmodium (Laverania)</taxon>
    </lineage>
</organism>
<gene>
    <name evidence="2" type="ORF">PFLG_02439</name>
</gene>
<dbReference type="Proteomes" id="UP000054566">
    <property type="component" value="Unassembled WGS sequence"/>
</dbReference>
<feature type="non-terminal residue" evidence="2">
    <location>
        <position position="426"/>
    </location>
</feature>
<dbReference type="OrthoDB" id="372395at2759"/>